<accession>A0AAD8JDK7</accession>
<evidence type="ECO:0000256" key="7">
    <source>
        <dbReference type="ARBA" id="ARBA00023242"/>
    </source>
</evidence>
<dbReference type="GO" id="GO:0003677">
    <property type="term" value="F:DNA binding"/>
    <property type="evidence" value="ECO:0007669"/>
    <property type="project" value="UniProtKB-KW"/>
</dbReference>
<feature type="domain" description="HTH myb-type" evidence="10">
    <location>
        <begin position="68"/>
        <end position="118"/>
    </location>
</feature>
<feature type="domain" description="HTH myb-type" evidence="10">
    <location>
        <begin position="11"/>
        <end position="67"/>
    </location>
</feature>
<dbReference type="InterPro" id="IPR017930">
    <property type="entry name" value="Myb_dom"/>
</dbReference>
<keyword evidence="2" id="KW-0677">Repeat</keyword>
<reference evidence="11" key="1">
    <citation type="submission" date="2023-02" db="EMBL/GenBank/DDBJ databases">
        <title>Genome of toxic invasive species Heracleum sosnowskyi carries increased number of genes despite the absence of recent whole-genome duplications.</title>
        <authorList>
            <person name="Schelkunov M."/>
            <person name="Shtratnikova V."/>
            <person name="Makarenko M."/>
            <person name="Klepikova A."/>
            <person name="Omelchenko D."/>
            <person name="Novikova G."/>
            <person name="Obukhova E."/>
            <person name="Bogdanov V."/>
            <person name="Penin A."/>
            <person name="Logacheva M."/>
        </authorList>
    </citation>
    <scope>NUCLEOTIDE SEQUENCE</scope>
    <source>
        <strain evidence="11">Hsosn_3</strain>
        <tissue evidence="11">Leaf</tissue>
    </source>
</reference>
<evidence type="ECO:0000259" key="10">
    <source>
        <dbReference type="PROSITE" id="PS51294"/>
    </source>
</evidence>
<dbReference type="InterPro" id="IPR001005">
    <property type="entry name" value="SANT/Myb"/>
</dbReference>
<sequence>MPRKPITSGNASKLRKGAWGSDEDTLLKKYIHKYGEGNWHLVPQRAGLNRCRKSCRLRWLNYLRPTIKRGEFGEDEVDLMMRLHKLLGNRWSLIAGRLPGRTANDVKNFWNTNVQKKRTTASYQKDMVKGKELINTATISTTRTTTTTDVDVIKPFPRTLSKGTKLFCYSINPNYHSSHGEKIYKNICSNSKHNSNILINKQPSQLTSTPDHDGIQWWKNFLAEVEIHCQEENPSELLMASSSGLQNLDAGRDDLIPKTSDQSSTPTTKPTGLLEDDQGGWSEIWDLLNSDNI</sequence>
<keyword evidence="12" id="KW-1185">Reference proteome</keyword>
<evidence type="ECO:0000259" key="9">
    <source>
        <dbReference type="PROSITE" id="PS50090"/>
    </source>
</evidence>
<dbReference type="PROSITE" id="PS50090">
    <property type="entry name" value="MYB_LIKE"/>
    <property type="match status" value="2"/>
</dbReference>
<feature type="domain" description="Myb-like" evidence="9">
    <location>
        <begin position="11"/>
        <end position="63"/>
    </location>
</feature>
<dbReference type="Proteomes" id="UP001237642">
    <property type="component" value="Unassembled WGS sequence"/>
</dbReference>
<dbReference type="FunFam" id="1.10.10.60:FF:000218">
    <property type="entry name" value="Myb transcription factor"/>
    <property type="match status" value="1"/>
</dbReference>
<keyword evidence="3" id="KW-0805">Transcription regulation</keyword>
<dbReference type="PANTHER" id="PTHR47999">
    <property type="entry name" value="TRANSCRIPTION FACTOR MYB8-RELATED-RELATED"/>
    <property type="match status" value="1"/>
</dbReference>
<evidence type="ECO:0000256" key="4">
    <source>
        <dbReference type="ARBA" id="ARBA00023125"/>
    </source>
</evidence>
<dbReference type="GO" id="GO:0080090">
    <property type="term" value="P:regulation of primary metabolic process"/>
    <property type="evidence" value="ECO:0007669"/>
    <property type="project" value="UniProtKB-ARBA"/>
</dbReference>
<dbReference type="SUPFAM" id="SSF46689">
    <property type="entry name" value="Homeodomain-like"/>
    <property type="match status" value="1"/>
</dbReference>
<dbReference type="InterPro" id="IPR015495">
    <property type="entry name" value="Myb_TF_plants"/>
</dbReference>
<comment type="subcellular location">
    <subcellularLocation>
        <location evidence="1">Nucleus</location>
    </subcellularLocation>
</comment>
<dbReference type="PROSITE" id="PS51294">
    <property type="entry name" value="HTH_MYB"/>
    <property type="match status" value="2"/>
</dbReference>
<keyword evidence="6" id="KW-0804">Transcription</keyword>
<evidence type="ECO:0000256" key="5">
    <source>
        <dbReference type="ARBA" id="ARBA00023159"/>
    </source>
</evidence>
<gene>
    <name evidence="11" type="ORF">POM88_001987</name>
</gene>
<name>A0AAD8JDK7_9APIA</name>
<evidence type="ECO:0000256" key="2">
    <source>
        <dbReference type="ARBA" id="ARBA00022737"/>
    </source>
</evidence>
<dbReference type="CDD" id="cd00167">
    <property type="entry name" value="SANT"/>
    <property type="match status" value="2"/>
</dbReference>
<keyword evidence="4" id="KW-0238">DNA-binding</keyword>
<dbReference type="SMART" id="SM00717">
    <property type="entry name" value="SANT"/>
    <property type="match status" value="2"/>
</dbReference>
<proteinExistence type="predicted"/>
<dbReference type="Pfam" id="PF00249">
    <property type="entry name" value="Myb_DNA-binding"/>
    <property type="match status" value="2"/>
</dbReference>
<evidence type="ECO:0000256" key="8">
    <source>
        <dbReference type="SAM" id="MobiDB-lite"/>
    </source>
</evidence>
<evidence type="ECO:0000313" key="11">
    <source>
        <dbReference type="EMBL" id="KAK1402382.1"/>
    </source>
</evidence>
<evidence type="ECO:0000313" key="12">
    <source>
        <dbReference type="Proteomes" id="UP001237642"/>
    </source>
</evidence>
<feature type="domain" description="Myb-like" evidence="9">
    <location>
        <begin position="64"/>
        <end position="114"/>
    </location>
</feature>
<dbReference type="Gene3D" id="1.10.10.60">
    <property type="entry name" value="Homeodomain-like"/>
    <property type="match status" value="2"/>
</dbReference>
<protein>
    <submittedName>
        <fullName evidence="11">Transcription factor MYB6</fullName>
    </submittedName>
</protein>
<feature type="compositionally biased region" description="Polar residues" evidence="8">
    <location>
        <begin position="259"/>
        <end position="270"/>
    </location>
</feature>
<organism evidence="11 12">
    <name type="scientific">Heracleum sosnowskyi</name>
    <dbReference type="NCBI Taxonomy" id="360622"/>
    <lineage>
        <taxon>Eukaryota</taxon>
        <taxon>Viridiplantae</taxon>
        <taxon>Streptophyta</taxon>
        <taxon>Embryophyta</taxon>
        <taxon>Tracheophyta</taxon>
        <taxon>Spermatophyta</taxon>
        <taxon>Magnoliopsida</taxon>
        <taxon>eudicotyledons</taxon>
        <taxon>Gunneridae</taxon>
        <taxon>Pentapetalae</taxon>
        <taxon>asterids</taxon>
        <taxon>campanulids</taxon>
        <taxon>Apiales</taxon>
        <taxon>Apiaceae</taxon>
        <taxon>Apioideae</taxon>
        <taxon>apioid superclade</taxon>
        <taxon>Tordylieae</taxon>
        <taxon>Tordyliinae</taxon>
        <taxon>Heracleum</taxon>
    </lineage>
</organism>
<feature type="region of interest" description="Disordered" evidence="8">
    <location>
        <begin position="249"/>
        <end position="278"/>
    </location>
</feature>
<comment type="caution">
    <text evidence="11">The sequence shown here is derived from an EMBL/GenBank/DDBJ whole genome shotgun (WGS) entry which is preliminary data.</text>
</comment>
<dbReference type="EMBL" id="JAUIZM010000001">
    <property type="protein sequence ID" value="KAK1402382.1"/>
    <property type="molecule type" value="Genomic_DNA"/>
</dbReference>
<keyword evidence="5" id="KW-0010">Activator</keyword>
<dbReference type="InterPro" id="IPR009057">
    <property type="entry name" value="Homeodomain-like_sf"/>
</dbReference>
<reference evidence="11" key="2">
    <citation type="submission" date="2023-05" db="EMBL/GenBank/DDBJ databases">
        <authorList>
            <person name="Schelkunov M.I."/>
        </authorList>
    </citation>
    <scope>NUCLEOTIDE SEQUENCE</scope>
    <source>
        <strain evidence="11">Hsosn_3</strain>
        <tissue evidence="11">Leaf</tissue>
    </source>
</reference>
<dbReference type="PANTHER" id="PTHR47999:SF24">
    <property type="entry name" value="TRANSCRIPTION FACTOR MYB90"/>
    <property type="match status" value="1"/>
</dbReference>
<dbReference type="AlphaFoldDB" id="A0AAD8JDK7"/>
<dbReference type="GO" id="GO:0005634">
    <property type="term" value="C:nucleus"/>
    <property type="evidence" value="ECO:0007669"/>
    <property type="project" value="UniProtKB-SubCell"/>
</dbReference>
<evidence type="ECO:0000256" key="1">
    <source>
        <dbReference type="ARBA" id="ARBA00004123"/>
    </source>
</evidence>
<evidence type="ECO:0000256" key="3">
    <source>
        <dbReference type="ARBA" id="ARBA00023015"/>
    </source>
</evidence>
<keyword evidence="7" id="KW-0539">Nucleus</keyword>
<evidence type="ECO:0000256" key="6">
    <source>
        <dbReference type="ARBA" id="ARBA00023163"/>
    </source>
</evidence>